<comment type="function">
    <text evidence="4">Flagellin is the subunit protein which polymerizes to form the filaments of bacterial flagella.</text>
</comment>
<feature type="domain" description="Flagellin N-terminal" evidence="5">
    <location>
        <begin position="3"/>
        <end position="140"/>
    </location>
</feature>
<dbReference type="Pfam" id="PF00700">
    <property type="entry name" value="Flagellin_C"/>
    <property type="match status" value="1"/>
</dbReference>
<evidence type="ECO:0000256" key="4">
    <source>
        <dbReference type="RuleBase" id="RU362073"/>
    </source>
</evidence>
<name>A0A939BPT9_9FIRM</name>
<dbReference type="Pfam" id="PF00669">
    <property type="entry name" value="Flagellin_N"/>
    <property type="match status" value="1"/>
</dbReference>
<dbReference type="EMBL" id="JAFBDQ010000013">
    <property type="protein sequence ID" value="MBM7557467.1"/>
    <property type="molecule type" value="Genomic_DNA"/>
</dbReference>
<evidence type="ECO:0000256" key="3">
    <source>
        <dbReference type="ARBA" id="ARBA00023143"/>
    </source>
</evidence>
<evidence type="ECO:0000313" key="8">
    <source>
        <dbReference type="Proteomes" id="UP000774000"/>
    </source>
</evidence>
<dbReference type="Gene3D" id="6.10.10.10">
    <property type="entry name" value="Flagellar export chaperone, C-terminal domain"/>
    <property type="match status" value="1"/>
</dbReference>
<dbReference type="Proteomes" id="UP000774000">
    <property type="component" value="Unassembled WGS sequence"/>
</dbReference>
<dbReference type="GO" id="GO:0005576">
    <property type="term" value="C:extracellular region"/>
    <property type="evidence" value="ECO:0007669"/>
    <property type="project" value="UniProtKB-SubCell"/>
</dbReference>
<dbReference type="SUPFAM" id="SSF64518">
    <property type="entry name" value="Phase 1 flagellin"/>
    <property type="match status" value="1"/>
</dbReference>
<dbReference type="Gene3D" id="3.30.70.2120">
    <property type="match status" value="1"/>
</dbReference>
<protein>
    <recommendedName>
        <fullName evidence="2 4">Flagellin</fullName>
    </recommendedName>
</protein>
<gene>
    <name evidence="7" type="ORF">JOC47_002333</name>
</gene>
<organism evidence="7 8">
    <name type="scientific">Halanaerobacter jeridensis</name>
    <dbReference type="NCBI Taxonomy" id="706427"/>
    <lineage>
        <taxon>Bacteria</taxon>
        <taxon>Bacillati</taxon>
        <taxon>Bacillota</taxon>
        <taxon>Clostridia</taxon>
        <taxon>Halanaerobiales</taxon>
        <taxon>Halobacteroidaceae</taxon>
        <taxon>Halanaerobacter</taxon>
    </lineage>
</organism>
<evidence type="ECO:0000259" key="5">
    <source>
        <dbReference type="Pfam" id="PF00669"/>
    </source>
</evidence>
<evidence type="ECO:0000313" key="7">
    <source>
        <dbReference type="EMBL" id="MBM7557467.1"/>
    </source>
</evidence>
<dbReference type="PANTHER" id="PTHR42792">
    <property type="entry name" value="FLAGELLIN"/>
    <property type="match status" value="1"/>
</dbReference>
<evidence type="ECO:0000256" key="1">
    <source>
        <dbReference type="ARBA" id="ARBA00005709"/>
    </source>
</evidence>
<dbReference type="InterPro" id="IPR001029">
    <property type="entry name" value="Flagellin_N"/>
</dbReference>
<dbReference type="RefSeq" id="WP_204702219.1">
    <property type="nucleotide sequence ID" value="NZ_JAFBDQ010000013.1"/>
</dbReference>
<dbReference type="AlphaFoldDB" id="A0A939BPT9"/>
<feature type="domain" description="Flagellin C-terminal" evidence="6">
    <location>
        <begin position="282"/>
        <end position="367"/>
    </location>
</feature>
<reference evidence="7" key="1">
    <citation type="submission" date="2021-01" db="EMBL/GenBank/DDBJ databases">
        <title>Genomic Encyclopedia of Type Strains, Phase IV (KMG-IV): sequencing the most valuable type-strain genomes for metagenomic binning, comparative biology and taxonomic classification.</title>
        <authorList>
            <person name="Goeker M."/>
        </authorList>
    </citation>
    <scope>NUCLEOTIDE SEQUENCE</scope>
    <source>
        <strain evidence="7">DSM 23230</strain>
    </source>
</reference>
<dbReference type="PANTHER" id="PTHR42792:SF2">
    <property type="entry name" value="FLAGELLIN"/>
    <property type="match status" value="1"/>
</dbReference>
<dbReference type="InterPro" id="IPR001492">
    <property type="entry name" value="Flagellin"/>
</dbReference>
<comment type="similarity">
    <text evidence="1 4">Belongs to the bacterial flagellin family.</text>
</comment>
<evidence type="ECO:0000256" key="2">
    <source>
        <dbReference type="ARBA" id="ARBA00020110"/>
    </source>
</evidence>
<keyword evidence="7" id="KW-0966">Cell projection</keyword>
<dbReference type="PRINTS" id="PR00207">
    <property type="entry name" value="FLAGELLIN"/>
</dbReference>
<comment type="subcellular location">
    <subcellularLocation>
        <location evidence="4">Secreted</location>
    </subcellularLocation>
    <subcellularLocation>
        <location evidence="4">Bacterial flagellum</location>
    </subcellularLocation>
</comment>
<comment type="caution">
    <text evidence="7">The sequence shown here is derived from an EMBL/GenBank/DDBJ whole genome shotgun (WGS) entry which is preliminary data.</text>
</comment>
<sequence>MRINTNVAALNSYNQLKQTNQAMDDSLEKLSSGQRINKAADDAAGLAISEKMKSQTKGLAQAQRNAQDGISMIQTAEGAMKETHSILQRMRELSVQAANDSNTDADRGEIQKEMTQLGDEIQRIAETTEFNTKNLLDGSQEDKSISATISDTGAAAASFSGASTVEFDGTYEVSRFDTAGNGVIVKNENNEIVAQASGSATVEFDEVVFDASGVGGTATSEVEVTAGQVSGNISSDNSLTFQIGANGGQDTNLDIQAMGKDDLKVATGDINVKSQSSAEIAIGVIDKAIGKVSGERSKLGAKQNRLNSTINNLSASEENLTSAKSRIKDVDMAKEMMEMSKSRVLKQAGTSMLAQANQKSQGVLSLLG</sequence>
<dbReference type="InterPro" id="IPR046358">
    <property type="entry name" value="Flagellin_C"/>
</dbReference>
<keyword evidence="8" id="KW-1185">Reference proteome</keyword>
<keyword evidence="7" id="KW-0969">Cilium</keyword>
<keyword evidence="3 4" id="KW-0975">Bacterial flagellum</keyword>
<dbReference type="GO" id="GO:0009288">
    <property type="term" value="C:bacterial-type flagellum"/>
    <property type="evidence" value="ECO:0007669"/>
    <property type="project" value="UniProtKB-SubCell"/>
</dbReference>
<keyword evidence="4" id="KW-0964">Secreted</keyword>
<dbReference type="GO" id="GO:0005198">
    <property type="term" value="F:structural molecule activity"/>
    <property type="evidence" value="ECO:0007669"/>
    <property type="project" value="UniProtKB-UniRule"/>
</dbReference>
<proteinExistence type="inferred from homology"/>
<accession>A0A939BPT9</accession>
<evidence type="ECO:0000259" key="6">
    <source>
        <dbReference type="Pfam" id="PF00700"/>
    </source>
</evidence>
<dbReference type="Gene3D" id="1.20.1330.10">
    <property type="entry name" value="f41 fragment of flagellin, N-terminal domain"/>
    <property type="match status" value="1"/>
</dbReference>
<keyword evidence="7" id="KW-0282">Flagellum</keyword>
<dbReference type="InterPro" id="IPR042187">
    <property type="entry name" value="Flagellin_C_sub2"/>
</dbReference>